<dbReference type="Pfam" id="PF05837">
    <property type="entry name" value="CENP-H"/>
    <property type="match status" value="1"/>
</dbReference>
<proteinExistence type="inferred from homology"/>
<evidence type="ECO:0000256" key="7">
    <source>
        <dbReference type="ARBA" id="ARBA00025735"/>
    </source>
</evidence>
<keyword evidence="4" id="KW-0995">Kinetochore</keyword>
<evidence type="ECO:0000256" key="5">
    <source>
        <dbReference type="ARBA" id="ARBA00023242"/>
    </source>
</evidence>
<comment type="caution">
    <text evidence="9">The sequence shown here is derived from an EMBL/GenBank/DDBJ whole genome shotgun (WGS) entry which is preliminary data.</text>
</comment>
<evidence type="ECO:0000313" key="10">
    <source>
        <dbReference type="Proteomes" id="UP000091967"/>
    </source>
</evidence>
<feature type="domain" description="Centromere protein H C-terminal" evidence="8">
    <location>
        <begin position="26"/>
        <end position="230"/>
    </location>
</feature>
<dbReference type="Proteomes" id="UP000091967">
    <property type="component" value="Unassembled WGS sequence"/>
</dbReference>
<evidence type="ECO:0000313" key="9">
    <source>
        <dbReference type="EMBL" id="OBS26446.1"/>
    </source>
</evidence>
<dbReference type="EMBL" id="LYXU01000001">
    <property type="protein sequence ID" value="OBS26446.1"/>
    <property type="molecule type" value="Genomic_DNA"/>
</dbReference>
<dbReference type="AlphaFoldDB" id="A0A1B8B147"/>
<keyword evidence="5" id="KW-0539">Nucleus</keyword>
<comment type="subcellular location">
    <subcellularLocation>
        <location evidence="2">Chromosome</location>
        <location evidence="2">Centromere</location>
        <location evidence="2">Kinetochore</location>
    </subcellularLocation>
    <subcellularLocation>
        <location evidence="1">Nucleus</location>
    </subcellularLocation>
</comment>
<comment type="similarity">
    <text evidence="7">Belongs to the CENP-H/MCM16 family.</text>
</comment>
<name>A0A1B8B147_FUSPO</name>
<evidence type="ECO:0000259" key="8">
    <source>
        <dbReference type="Pfam" id="PF05837"/>
    </source>
</evidence>
<keyword evidence="6" id="KW-0137">Centromere</keyword>
<dbReference type="GO" id="GO:0007052">
    <property type="term" value="P:mitotic spindle organization"/>
    <property type="evidence" value="ECO:0007669"/>
    <property type="project" value="TreeGrafter"/>
</dbReference>
<evidence type="ECO:0000256" key="3">
    <source>
        <dbReference type="ARBA" id="ARBA00022454"/>
    </source>
</evidence>
<dbReference type="GO" id="GO:0051382">
    <property type="term" value="P:kinetochore assembly"/>
    <property type="evidence" value="ECO:0007669"/>
    <property type="project" value="InterPro"/>
</dbReference>
<evidence type="ECO:0000256" key="1">
    <source>
        <dbReference type="ARBA" id="ARBA00004123"/>
    </source>
</evidence>
<dbReference type="PANTHER" id="PTHR48122:SF1">
    <property type="entry name" value="CENTROMERE PROTEIN H"/>
    <property type="match status" value="1"/>
</dbReference>
<dbReference type="GO" id="GO:0000776">
    <property type="term" value="C:kinetochore"/>
    <property type="evidence" value="ECO:0007669"/>
    <property type="project" value="UniProtKB-KW"/>
</dbReference>
<evidence type="ECO:0000256" key="4">
    <source>
        <dbReference type="ARBA" id="ARBA00022838"/>
    </source>
</evidence>
<keyword evidence="3" id="KW-0158">Chromosome</keyword>
<keyword evidence="10" id="KW-1185">Reference proteome</keyword>
<accession>A0A1B8B147</accession>
<organism evidence="9 10">
    <name type="scientific">Fusarium poae</name>
    <dbReference type="NCBI Taxonomy" id="36050"/>
    <lineage>
        <taxon>Eukaryota</taxon>
        <taxon>Fungi</taxon>
        <taxon>Dikarya</taxon>
        <taxon>Ascomycota</taxon>
        <taxon>Pezizomycotina</taxon>
        <taxon>Sordariomycetes</taxon>
        <taxon>Hypocreomycetidae</taxon>
        <taxon>Hypocreales</taxon>
        <taxon>Nectriaceae</taxon>
        <taxon>Fusarium</taxon>
    </lineage>
</organism>
<protein>
    <recommendedName>
        <fullName evidence="8">Centromere protein H C-terminal domain-containing protein</fullName>
    </recommendedName>
</protein>
<evidence type="ECO:0000256" key="2">
    <source>
        <dbReference type="ARBA" id="ARBA00004629"/>
    </source>
</evidence>
<dbReference type="OrthoDB" id="2274804at2759"/>
<dbReference type="GO" id="GO:0005634">
    <property type="term" value="C:nucleus"/>
    <property type="evidence" value="ECO:0007669"/>
    <property type="project" value="UniProtKB-SubCell"/>
</dbReference>
<dbReference type="PANTHER" id="PTHR48122">
    <property type="entry name" value="CENTROMERE PROTEIN H"/>
    <property type="match status" value="1"/>
</dbReference>
<dbReference type="GO" id="GO:0043515">
    <property type="term" value="F:kinetochore binding"/>
    <property type="evidence" value="ECO:0007669"/>
    <property type="project" value="TreeGrafter"/>
</dbReference>
<dbReference type="GO" id="GO:0007059">
    <property type="term" value="P:chromosome segregation"/>
    <property type="evidence" value="ECO:0007669"/>
    <property type="project" value="TreeGrafter"/>
</dbReference>
<dbReference type="OMA" id="WRVMKGV"/>
<evidence type="ECO:0000256" key="6">
    <source>
        <dbReference type="ARBA" id="ARBA00023328"/>
    </source>
</evidence>
<dbReference type="InterPro" id="IPR040034">
    <property type="entry name" value="CENP-H"/>
</dbReference>
<sequence length="233" mass="26196">MEDGGDTPMLDGHIESSHLPLSEDEEKILALYDRIQELRLEIAIINAQQSHQSDDTATFTDEETQKAQSELLETRAQYVLRNDVTEAVMTANPILKAVHSNTETAPIERELLPYIERRDEVSVLVATQASQTNEVWKALTKVQGDTLQKSRQNVTLAAELFELADQAKLKKRVSPNNSKMMKEQERLEAEVKASKQKWRVMKGVAGGIIVGSGVDWVQDDELRDVVLDPETDE</sequence>
<dbReference type="InterPro" id="IPR008426">
    <property type="entry name" value="CENP-H_C"/>
</dbReference>
<gene>
    <name evidence="9" type="ORF">FPOA_00387</name>
</gene>
<reference evidence="9 10" key="1">
    <citation type="submission" date="2016-06" db="EMBL/GenBank/DDBJ databases">
        <title>Living apart together: crosstalk between the core and supernumerary genomes in a fungal plant pathogen.</title>
        <authorList>
            <person name="Vanheule A."/>
            <person name="Audenaert K."/>
            <person name="Warris S."/>
            <person name="Van De Geest H."/>
            <person name="Schijlen E."/>
            <person name="Hofte M."/>
            <person name="De Saeger S."/>
            <person name="Haesaert G."/>
            <person name="Waalwijk C."/>
            <person name="Van Der Lee T."/>
        </authorList>
    </citation>
    <scope>NUCLEOTIDE SEQUENCE [LARGE SCALE GENOMIC DNA]</scope>
    <source>
        <strain evidence="9 10">2516</strain>
    </source>
</reference>